<proteinExistence type="predicted"/>
<accession>A0A256VFT9</accession>
<reference evidence="1 2" key="2">
    <citation type="submission" date="2017-09" db="EMBL/GenBank/DDBJ databases">
        <title>Tripartite evolution among Lactobacillus johnsonii, Lactobacillus taiwanensis, Lactobacillus reuteri and their rodent host.</title>
        <authorList>
            <person name="Wang T."/>
            <person name="Knowles S."/>
            <person name="Cheng C."/>
        </authorList>
    </citation>
    <scope>NUCLEOTIDE SEQUENCE [LARGE SCALE GENOMIC DNA]</scope>
    <source>
        <strain evidence="1 2">103v</strain>
    </source>
</reference>
<dbReference type="EMBL" id="NGQC01000054">
    <property type="protein sequence ID" value="OYT02593.1"/>
    <property type="molecule type" value="Genomic_DNA"/>
</dbReference>
<dbReference type="RefSeq" id="WP_094538440.1">
    <property type="nucleotide sequence ID" value="NZ_NGQC01000054.1"/>
</dbReference>
<protein>
    <submittedName>
        <fullName evidence="1">Uncharacterized protein</fullName>
    </submittedName>
</protein>
<organism evidence="1 2">
    <name type="scientific">Limosilactobacillus reuteri</name>
    <name type="common">Lactobacillus reuteri</name>
    <dbReference type="NCBI Taxonomy" id="1598"/>
    <lineage>
        <taxon>Bacteria</taxon>
        <taxon>Bacillati</taxon>
        <taxon>Bacillota</taxon>
        <taxon>Bacilli</taxon>
        <taxon>Lactobacillales</taxon>
        <taxon>Lactobacillaceae</taxon>
        <taxon>Limosilactobacillus</taxon>
    </lineage>
</organism>
<dbReference type="Proteomes" id="UP000216122">
    <property type="component" value="Unassembled WGS sequence"/>
</dbReference>
<name>A0A256VFT9_LIMRT</name>
<dbReference type="AlphaFoldDB" id="A0A256VFT9"/>
<gene>
    <name evidence="1" type="ORF">CBG21_08200</name>
</gene>
<evidence type="ECO:0000313" key="2">
    <source>
        <dbReference type="Proteomes" id="UP000216122"/>
    </source>
</evidence>
<reference evidence="2" key="1">
    <citation type="submission" date="2017-05" db="EMBL/GenBank/DDBJ databases">
        <authorList>
            <person name="Lin X.B."/>
            <person name="Stothard P."/>
            <person name="Tasseva G."/>
            <person name="Walter J."/>
        </authorList>
    </citation>
    <scope>NUCLEOTIDE SEQUENCE [LARGE SCALE GENOMIC DNA]</scope>
    <source>
        <strain evidence="2">103v</strain>
    </source>
</reference>
<evidence type="ECO:0000313" key="1">
    <source>
        <dbReference type="EMBL" id="OYT02593.1"/>
    </source>
</evidence>
<sequence length="334" mass="38599">MIINYKDKLFLEEFLQKSSDSIEMLIICKLFVATGEFLHENIKYGAFKTIISVMEKMGILDQKYFNMSRSHIYILDELKKRILTEIQDELSRFNIEDLQQVCMKAANILSECSVAIFEPDRIYPDVSLIKTINIISEKTNEDPKGAETQERSSYLKQSLNLLYSQTENLNCNQGLKKVEFDEFSKLLTFECSLIIILELRSALSSKLINIVEFNIKPLGIYSVELEKSSKVMENMLGLNEKLYAKNEDKIMKIFKSEHGFDDESIISLLNLFDGTVTMFSKTKSEMKELLQSKLRLDKKQLDFFMNIMFFDTQGIKGNISKVIKNVNCSIFSTP</sequence>
<comment type="caution">
    <text evidence="1">The sequence shown here is derived from an EMBL/GenBank/DDBJ whole genome shotgun (WGS) entry which is preliminary data.</text>
</comment>